<organism evidence="4 5">
    <name type="scientific">Serinibacter salmoneus</name>
    <dbReference type="NCBI Taxonomy" id="556530"/>
    <lineage>
        <taxon>Bacteria</taxon>
        <taxon>Bacillati</taxon>
        <taxon>Actinomycetota</taxon>
        <taxon>Actinomycetes</taxon>
        <taxon>Micrococcales</taxon>
        <taxon>Beutenbergiaceae</taxon>
        <taxon>Serinibacter</taxon>
    </lineage>
</organism>
<dbReference type="EMBL" id="PDJD01000001">
    <property type="protein sequence ID" value="PFG20705.1"/>
    <property type="molecule type" value="Genomic_DNA"/>
</dbReference>
<dbReference type="Gene3D" id="3.40.50.300">
    <property type="entry name" value="P-loop containing nucleotide triphosphate hydrolases"/>
    <property type="match status" value="1"/>
</dbReference>
<dbReference type="Proteomes" id="UP000224915">
    <property type="component" value="Unassembled WGS sequence"/>
</dbReference>
<dbReference type="InterPro" id="IPR027417">
    <property type="entry name" value="P-loop_NTPase"/>
</dbReference>
<evidence type="ECO:0000259" key="3">
    <source>
        <dbReference type="PROSITE" id="PS51206"/>
    </source>
</evidence>
<feature type="domain" description="SF3 helicase" evidence="3">
    <location>
        <begin position="267"/>
        <end position="423"/>
    </location>
</feature>
<keyword evidence="4" id="KW-0378">Hydrolase</keyword>
<dbReference type="SUPFAM" id="SSF52540">
    <property type="entry name" value="P-loop containing nucleoside triphosphate hydrolases"/>
    <property type="match status" value="1"/>
</dbReference>
<dbReference type="InterPro" id="IPR045455">
    <property type="entry name" value="NrS-1_pol-like_helicase"/>
</dbReference>
<evidence type="ECO:0000313" key="5">
    <source>
        <dbReference type="Proteomes" id="UP000224915"/>
    </source>
</evidence>
<name>A0A2A9D377_9MICO</name>
<reference evidence="4 5" key="1">
    <citation type="submission" date="2017-10" db="EMBL/GenBank/DDBJ databases">
        <title>Sequencing the genomes of 1000 actinobacteria strains.</title>
        <authorList>
            <person name="Klenk H.-P."/>
        </authorList>
    </citation>
    <scope>NUCLEOTIDE SEQUENCE [LARGE SCALE GENOMIC DNA]</scope>
    <source>
        <strain evidence="4 5">DSM 21801</strain>
    </source>
</reference>
<dbReference type="GO" id="GO:0005524">
    <property type="term" value="F:ATP binding"/>
    <property type="evidence" value="ECO:0007669"/>
    <property type="project" value="UniProtKB-KW"/>
</dbReference>
<dbReference type="GO" id="GO:0004386">
    <property type="term" value="F:helicase activity"/>
    <property type="evidence" value="ECO:0007669"/>
    <property type="project" value="UniProtKB-KW"/>
</dbReference>
<proteinExistence type="predicted"/>
<evidence type="ECO:0000256" key="2">
    <source>
        <dbReference type="ARBA" id="ARBA00022840"/>
    </source>
</evidence>
<sequence>MSASVLDIDKARAAGKGSSNTGTEAVIYDDVIAEITEYYLDEIDPKRTGTPPPEPGHIKQVLITRVNRRFATLNAAAKGNNKLTNLKVLTNAQIAAILIRLHHGCLITAGGLGTSRTYDLVAVYEDQGPSAGIYLTGETAVGAIARRYNREMSITASKEVAHVMRETAPQVERTTRRELSPFANGVWDYEQHTLLDFSPEFIFTSKLATAINPDAEMPIYYRAQDPSDPETDIEISKDEIAAYEAKGWEVTSWDVVRWVQSLSDDPEVVALLWQVIGAVMRPYVRWNKTAWLYSQRGNNGKGTFAELMRNIVGEGSSASIPLSNFGKDFMLEPLTQAMAIIVDENDVGTFLDKVANLKAIVTNDVISINRKGLVPINYRFWGFMVQCLNEFPQVRDRSESFYRRQLFVPFEKHFAKGGFRYIKDTYLQRKEVQEFVVKHVMCDIDPYWQLDEPEATQRVLDDYKEHNDPVRSFWSEFKEQYVWDLLPNEFVYDHFKAWFAKTNPSGKVMGRNTFLMALRPVVSLAGGWEQTGKGAVSVGTKMDALELLIHTYDLTDWKNPGYGGNDLRLMCRPVLKDRYRGFVRTSSRAATAGATA</sequence>
<dbReference type="PROSITE" id="PS51206">
    <property type="entry name" value="SF3_HELICASE_1"/>
    <property type="match status" value="1"/>
</dbReference>
<dbReference type="AlphaFoldDB" id="A0A2A9D377"/>
<dbReference type="InterPro" id="IPR014818">
    <property type="entry name" value="Phage/plasmid_primase_P4_C"/>
</dbReference>
<comment type="caution">
    <text evidence="4">The sequence shown here is derived from an EMBL/GenBank/DDBJ whole genome shotgun (WGS) entry which is preliminary data.</text>
</comment>
<accession>A0A2A9D377</accession>
<evidence type="ECO:0000313" key="4">
    <source>
        <dbReference type="EMBL" id="PFG20705.1"/>
    </source>
</evidence>
<dbReference type="InterPro" id="IPR006500">
    <property type="entry name" value="Helicase_put_C_phage/plasmid"/>
</dbReference>
<dbReference type="NCBIfam" id="TIGR01613">
    <property type="entry name" value="primase_Cterm"/>
    <property type="match status" value="1"/>
</dbReference>
<keyword evidence="5" id="KW-1185">Reference proteome</keyword>
<keyword evidence="2" id="KW-0067">ATP-binding</keyword>
<dbReference type="InterPro" id="IPR004968">
    <property type="entry name" value="DNA_primase/NTPase_C"/>
</dbReference>
<protein>
    <submittedName>
        <fullName evidence="4">Putative DNA primase/helicase</fullName>
    </submittedName>
</protein>
<dbReference type="Pfam" id="PF03288">
    <property type="entry name" value="Pox_D5"/>
    <property type="match status" value="1"/>
</dbReference>
<dbReference type="OrthoDB" id="9763644at2"/>
<dbReference type="RefSeq" id="WP_098469640.1">
    <property type="nucleotide sequence ID" value="NZ_PDJD01000001.1"/>
</dbReference>
<keyword evidence="4" id="KW-0347">Helicase</keyword>
<keyword evidence="1" id="KW-0547">Nucleotide-binding</keyword>
<dbReference type="Pfam" id="PF19263">
    <property type="entry name" value="DUF5906"/>
    <property type="match status" value="1"/>
</dbReference>
<dbReference type="InterPro" id="IPR014015">
    <property type="entry name" value="Helicase_SF3_DNA-vir"/>
</dbReference>
<evidence type="ECO:0000256" key="1">
    <source>
        <dbReference type="ARBA" id="ARBA00022741"/>
    </source>
</evidence>
<gene>
    <name evidence="4" type="ORF">ATL40_2315</name>
</gene>
<dbReference type="Pfam" id="PF08706">
    <property type="entry name" value="D5_N"/>
    <property type="match status" value="1"/>
</dbReference>